<keyword evidence="4" id="KW-0862">Zinc</keyword>
<feature type="domain" description="C2H2-type" evidence="7">
    <location>
        <begin position="99"/>
        <end position="126"/>
    </location>
</feature>
<keyword evidence="2" id="KW-0677">Repeat</keyword>
<evidence type="ECO:0000256" key="4">
    <source>
        <dbReference type="ARBA" id="ARBA00022833"/>
    </source>
</evidence>
<dbReference type="SMART" id="SM00355">
    <property type="entry name" value="ZnF_C2H2"/>
    <property type="match status" value="5"/>
</dbReference>
<evidence type="ECO:0000256" key="3">
    <source>
        <dbReference type="ARBA" id="ARBA00022771"/>
    </source>
</evidence>
<feature type="domain" description="C2H2-type" evidence="7">
    <location>
        <begin position="127"/>
        <end position="155"/>
    </location>
</feature>
<feature type="chain" id="PRO_5020359229" description="C2H2-type domain-containing protein" evidence="6">
    <location>
        <begin position="20"/>
        <end position="255"/>
    </location>
</feature>
<evidence type="ECO:0000256" key="2">
    <source>
        <dbReference type="ARBA" id="ARBA00022737"/>
    </source>
</evidence>
<dbReference type="Pfam" id="PF00096">
    <property type="entry name" value="zf-C2H2"/>
    <property type="match status" value="4"/>
</dbReference>
<feature type="domain" description="C2H2-type" evidence="7">
    <location>
        <begin position="173"/>
        <end position="201"/>
    </location>
</feature>
<dbReference type="STRING" id="147828.A0A4S2LAA6"/>
<keyword evidence="1" id="KW-0479">Metal-binding</keyword>
<dbReference type="AlphaFoldDB" id="A0A4S2LAA6"/>
<dbReference type="PANTHER" id="PTHR24379:SF121">
    <property type="entry name" value="C2H2-TYPE DOMAIN-CONTAINING PROTEIN"/>
    <property type="match status" value="1"/>
</dbReference>
<name>A0A4S2LAA6_OPIFE</name>
<keyword evidence="3 5" id="KW-0863">Zinc-finger</keyword>
<feature type="signal peptide" evidence="6">
    <location>
        <begin position="1"/>
        <end position="19"/>
    </location>
</feature>
<dbReference type="SUPFAM" id="SSF57667">
    <property type="entry name" value="beta-beta-alpha zinc fingers"/>
    <property type="match status" value="3"/>
</dbReference>
<dbReference type="PROSITE" id="PS00028">
    <property type="entry name" value="ZINC_FINGER_C2H2_1"/>
    <property type="match status" value="5"/>
</dbReference>
<feature type="domain" description="C2H2-type" evidence="7">
    <location>
        <begin position="202"/>
        <end position="230"/>
    </location>
</feature>
<evidence type="ECO:0000259" key="7">
    <source>
        <dbReference type="PROSITE" id="PS50157"/>
    </source>
</evidence>
<evidence type="ECO:0000256" key="1">
    <source>
        <dbReference type="ARBA" id="ARBA00022723"/>
    </source>
</evidence>
<reference evidence="8 9" key="1">
    <citation type="journal article" date="2019" name="BMC Genomics">
        <title>New insights from Opisthorchis felineus genome: update on genomics of the epidemiologically important liver flukes.</title>
        <authorList>
            <person name="Ershov N.I."/>
            <person name="Mordvinov V.A."/>
            <person name="Prokhortchouk E.B."/>
            <person name="Pakharukova M.Y."/>
            <person name="Gunbin K.V."/>
            <person name="Ustyantsev K."/>
            <person name="Genaev M.A."/>
            <person name="Blinov A.G."/>
            <person name="Mazur A."/>
            <person name="Boulygina E."/>
            <person name="Tsygankova S."/>
            <person name="Khrameeva E."/>
            <person name="Chekanov N."/>
            <person name="Fan G."/>
            <person name="Xiao A."/>
            <person name="Zhang H."/>
            <person name="Xu X."/>
            <person name="Yang H."/>
            <person name="Solovyev V."/>
            <person name="Lee S.M."/>
            <person name="Liu X."/>
            <person name="Afonnikov D.A."/>
            <person name="Skryabin K.G."/>
        </authorList>
    </citation>
    <scope>NUCLEOTIDE SEQUENCE [LARGE SCALE GENOMIC DNA]</scope>
    <source>
        <strain evidence="8">AK-0245</strain>
        <tissue evidence="8">Whole organism</tissue>
    </source>
</reference>
<sequence length="255" mass="29906">MSIINLHLTLMCIVKFVTAQNHFVELNGLFAEYVPVSNQERTSARPETGNGERLVFESTESGNIHSSLPLESRQQLEKTSPQVTTWDNSKPEARKKKCFRCPVCDKSFRYLSAVFSHQEIHSKSPDLFCRLCTETFRGPRKLWYHCRKYHAGETDLPSRTSKEQIRESEEYGNPCPECDKCFATWRYLRRHRKSVHQARERYLCEQCAETFTTKANAMRHRKTVHAKESHPRCAFCEKTFSRFDVLQRHIKSTHN</sequence>
<keyword evidence="9" id="KW-1185">Reference proteome</keyword>
<evidence type="ECO:0000313" key="8">
    <source>
        <dbReference type="EMBL" id="TGZ60255.1"/>
    </source>
</evidence>
<evidence type="ECO:0000313" key="9">
    <source>
        <dbReference type="Proteomes" id="UP000308267"/>
    </source>
</evidence>
<protein>
    <recommendedName>
        <fullName evidence="7">C2H2-type domain-containing protein</fullName>
    </recommendedName>
</protein>
<accession>A0A4S2LAA6</accession>
<evidence type="ECO:0000256" key="5">
    <source>
        <dbReference type="PROSITE-ProRule" id="PRU00042"/>
    </source>
</evidence>
<dbReference type="Gene3D" id="3.30.160.60">
    <property type="entry name" value="Classic Zinc Finger"/>
    <property type="match status" value="3"/>
</dbReference>
<dbReference type="GO" id="GO:0008270">
    <property type="term" value="F:zinc ion binding"/>
    <property type="evidence" value="ECO:0007669"/>
    <property type="project" value="UniProtKB-KW"/>
</dbReference>
<dbReference type="PROSITE" id="PS50157">
    <property type="entry name" value="ZINC_FINGER_C2H2_2"/>
    <property type="match status" value="5"/>
</dbReference>
<proteinExistence type="predicted"/>
<evidence type="ECO:0000256" key="6">
    <source>
        <dbReference type="SAM" id="SignalP"/>
    </source>
</evidence>
<dbReference type="EMBL" id="SJOL01008481">
    <property type="protein sequence ID" value="TGZ60255.1"/>
    <property type="molecule type" value="Genomic_DNA"/>
</dbReference>
<dbReference type="InterPro" id="IPR013087">
    <property type="entry name" value="Znf_C2H2_type"/>
</dbReference>
<organism evidence="8 9">
    <name type="scientific">Opisthorchis felineus</name>
    <dbReference type="NCBI Taxonomy" id="147828"/>
    <lineage>
        <taxon>Eukaryota</taxon>
        <taxon>Metazoa</taxon>
        <taxon>Spiralia</taxon>
        <taxon>Lophotrochozoa</taxon>
        <taxon>Platyhelminthes</taxon>
        <taxon>Trematoda</taxon>
        <taxon>Digenea</taxon>
        <taxon>Opisthorchiida</taxon>
        <taxon>Opisthorchiata</taxon>
        <taxon>Opisthorchiidae</taxon>
        <taxon>Opisthorchis</taxon>
    </lineage>
</organism>
<keyword evidence="6" id="KW-0732">Signal</keyword>
<gene>
    <name evidence="8" type="ORF">CRM22_008640</name>
</gene>
<dbReference type="InterPro" id="IPR036236">
    <property type="entry name" value="Znf_C2H2_sf"/>
</dbReference>
<comment type="caution">
    <text evidence="8">The sequence shown here is derived from an EMBL/GenBank/DDBJ whole genome shotgun (WGS) entry which is preliminary data.</text>
</comment>
<feature type="domain" description="C2H2-type" evidence="7">
    <location>
        <begin position="231"/>
        <end position="255"/>
    </location>
</feature>
<dbReference type="OrthoDB" id="6152405at2759"/>
<dbReference type="Proteomes" id="UP000308267">
    <property type="component" value="Unassembled WGS sequence"/>
</dbReference>
<dbReference type="PANTHER" id="PTHR24379">
    <property type="entry name" value="KRAB AND ZINC FINGER DOMAIN-CONTAINING"/>
    <property type="match status" value="1"/>
</dbReference>